<dbReference type="InterPro" id="IPR027312">
    <property type="entry name" value="Sda1"/>
</dbReference>
<keyword evidence="2 6" id="KW-0813">Transport</keyword>
<gene>
    <name evidence="11" type="ORF">EVEC_LOCUS6059</name>
</gene>
<accession>A0A3P6IAN7</accession>
<reference evidence="11 12" key="1">
    <citation type="submission" date="2018-10" db="EMBL/GenBank/DDBJ databases">
        <authorList>
            <consortium name="Pathogen Informatics"/>
        </authorList>
    </citation>
    <scope>NUCLEOTIDE SEQUENCE [LARGE SCALE GENOMIC DNA]</scope>
</reference>
<dbReference type="SUPFAM" id="SSF48371">
    <property type="entry name" value="ARM repeat"/>
    <property type="match status" value="1"/>
</dbReference>
<comment type="similarity">
    <text evidence="1 6">Belongs to the SDA1 family.</text>
</comment>
<evidence type="ECO:0000256" key="7">
    <source>
        <dbReference type="SAM" id="MobiDB-lite"/>
    </source>
</evidence>
<dbReference type="Pfam" id="PF08158">
    <property type="entry name" value="SDA1_HEAT"/>
    <property type="match status" value="1"/>
</dbReference>
<feature type="domain" description="SDA1 C-terminal" evidence="10">
    <location>
        <begin position="604"/>
        <end position="647"/>
    </location>
</feature>
<keyword evidence="12" id="KW-1185">Reference proteome</keyword>
<dbReference type="OrthoDB" id="2196187at2759"/>
<dbReference type="Pfam" id="PF05285">
    <property type="entry name" value="SDA1_dom"/>
    <property type="match status" value="1"/>
</dbReference>
<feature type="compositionally biased region" description="Basic and acidic residues" evidence="7">
    <location>
        <begin position="574"/>
        <end position="594"/>
    </location>
</feature>
<keyword evidence="4 6" id="KW-0653">Protein transport</keyword>
<evidence type="ECO:0000259" key="10">
    <source>
        <dbReference type="Pfam" id="PF21638"/>
    </source>
</evidence>
<dbReference type="PANTHER" id="PTHR12730">
    <property type="entry name" value="HSDA/SDA1-RELATED"/>
    <property type="match status" value="1"/>
</dbReference>
<feature type="domain" description="SDA1 N-terminal" evidence="9">
    <location>
        <begin position="75"/>
        <end position="448"/>
    </location>
</feature>
<dbReference type="AlphaFoldDB" id="A0A3P6IAN7"/>
<dbReference type="STRING" id="51028.A0A3P6IAN7"/>
<proteinExistence type="inferred from homology"/>
<dbReference type="GO" id="GO:0005730">
    <property type="term" value="C:nucleolus"/>
    <property type="evidence" value="ECO:0007669"/>
    <property type="project" value="UniProtKB-SubCell"/>
</dbReference>
<sequence length="651" mass="75837">MISGLTGLQNIGVVFKELLQIHDKNSSLQIHKDADSYRDEFKEQFQHYLQTVKLLNLQPTLHRTDLVPFLELINFLSMVASHYPDEAKEFSSSMLLVLRSHSTGLNPEIRLAFCKALVILRNRRLVDPLELLELFFELVKCDDKQLRRFVYGSTVSFLKRLRSGKYGQKVVSNVQASLFVKLKDSRSIVARVAELVLIDAFRKNILRDAKSANAISECCFHKLSRLQVAALRFFLGSTKDEEGLEDDSESEEDNEKKEDQKTLKEVVLSYRAAKKTRKKIKMFEKAKKLISKEKNSKKEGRSKDCNLYAIQSLYDPQTFCDRLFALLTCNKNERFDLRLLRIALCARVIGIHKLQTLSFYSYLHRYFQPKQREVTRLLLYAAQACHELVPPDIVEQLVRVIAQNFVTDRNSPEAITVGLNTIREIFTNCSFAATEDLLRDLTEYKKYKNKNVSMAARGLITLFRTVNPKLLYRKDRGRLVLFSETETTTESLAKKAEVVSESRILTQEEFRKIHAFQLRKQVVSGKQLLKKQKRKLDDITLDEELEEKMARLDEGDGLPRLKDIEHFHKKIRRQTKEERMKQAAEGRPDKDVYSKPKKAGPHVGRTNRQLAKRKNFQMVRQKIRGRNRQRSFRDQQKTLRNYLLRQSGRKV</sequence>
<feature type="region of interest" description="Disordered" evidence="7">
    <location>
        <begin position="241"/>
        <end position="260"/>
    </location>
</feature>
<protein>
    <recommendedName>
        <fullName evidence="6">Protein SDA1</fullName>
    </recommendedName>
</protein>
<evidence type="ECO:0000256" key="6">
    <source>
        <dbReference type="RuleBase" id="RU365057"/>
    </source>
</evidence>
<evidence type="ECO:0000256" key="3">
    <source>
        <dbReference type="ARBA" id="ARBA00022517"/>
    </source>
</evidence>
<dbReference type="GO" id="GO:0042273">
    <property type="term" value="P:ribosomal large subunit biogenesis"/>
    <property type="evidence" value="ECO:0007669"/>
    <property type="project" value="UniProtKB-UniRule"/>
</dbReference>
<evidence type="ECO:0000256" key="2">
    <source>
        <dbReference type="ARBA" id="ARBA00022448"/>
    </source>
</evidence>
<evidence type="ECO:0000313" key="12">
    <source>
        <dbReference type="Proteomes" id="UP000274131"/>
    </source>
</evidence>
<name>A0A3P6IAN7_ENTVE</name>
<keyword evidence="3 6" id="KW-0690">Ribosome biogenesis</keyword>
<comment type="subcellular location">
    <subcellularLocation>
        <location evidence="6">Nucleus</location>
        <location evidence="6">Nucleolus</location>
    </subcellularLocation>
</comment>
<dbReference type="InterPro" id="IPR007949">
    <property type="entry name" value="SDA1_MD"/>
</dbReference>
<feature type="domain" description="SDA1 middle" evidence="8">
    <location>
        <begin position="484"/>
        <end position="586"/>
    </location>
</feature>
<feature type="region of interest" description="Disordered" evidence="7">
    <location>
        <begin position="572"/>
        <end position="610"/>
    </location>
</feature>
<dbReference type="InterPro" id="IPR048292">
    <property type="entry name" value="SDA1_C"/>
</dbReference>
<feature type="compositionally biased region" description="Acidic residues" evidence="7">
    <location>
        <begin position="242"/>
        <end position="253"/>
    </location>
</feature>
<keyword evidence="5 6" id="KW-0539">Nucleus</keyword>
<dbReference type="GO" id="GO:0000055">
    <property type="term" value="P:ribosomal large subunit export from nucleus"/>
    <property type="evidence" value="ECO:0007669"/>
    <property type="project" value="UniProtKB-UniRule"/>
</dbReference>
<evidence type="ECO:0000256" key="5">
    <source>
        <dbReference type="ARBA" id="ARBA00023242"/>
    </source>
</evidence>
<feature type="region of interest" description="Disordered" evidence="7">
    <location>
        <begin position="624"/>
        <end position="651"/>
    </location>
</feature>
<dbReference type="Proteomes" id="UP000274131">
    <property type="component" value="Unassembled WGS sequence"/>
</dbReference>
<evidence type="ECO:0000256" key="1">
    <source>
        <dbReference type="ARBA" id="ARBA00005783"/>
    </source>
</evidence>
<evidence type="ECO:0000256" key="4">
    <source>
        <dbReference type="ARBA" id="ARBA00022927"/>
    </source>
</evidence>
<organism evidence="11 12">
    <name type="scientific">Enterobius vermicularis</name>
    <name type="common">Human pinworm</name>
    <dbReference type="NCBI Taxonomy" id="51028"/>
    <lineage>
        <taxon>Eukaryota</taxon>
        <taxon>Metazoa</taxon>
        <taxon>Ecdysozoa</taxon>
        <taxon>Nematoda</taxon>
        <taxon>Chromadorea</taxon>
        <taxon>Rhabditida</taxon>
        <taxon>Spirurina</taxon>
        <taxon>Oxyuridomorpha</taxon>
        <taxon>Oxyuroidea</taxon>
        <taxon>Oxyuridae</taxon>
        <taxon>Enterobius</taxon>
    </lineage>
</organism>
<dbReference type="InterPro" id="IPR016024">
    <property type="entry name" value="ARM-type_fold"/>
</dbReference>
<evidence type="ECO:0000259" key="9">
    <source>
        <dbReference type="Pfam" id="PF08158"/>
    </source>
</evidence>
<dbReference type="Pfam" id="PF21638">
    <property type="entry name" value="SDA1_C"/>
    <property type="match status" value="1"/>
</dbReference>
<evidence type="ECO:0000259" key="8">
    <source>
        <dbReference type="Pfam" id="PF05285"/>
    </source>
</evidence>
<comment type="function">
    <text evidence="6">Required for 60S pre-ribosomal subunits export to the cytoplasm.</text>
</comment>
<dbReference type="InterPro" id="IPR012977">
    <property type="entry name" value="SDA1_N"/>
</dbReference>
<dbReference type="EMBL" id="UXUI01008361">
    <property type="protein sequence ID" value="VDD91308.1"/>
    <property type="molecule type" value="Genomic_DNA"/>
</dbReference>
<dbReference type="PANTHER" id="PTHR12730:SF0">
    <property type="entry name" value="PROTEIN SDA1 HOMOLOG"/>
    <property type="match status" value="1"/>
</dbReference>
<dbReference type="GO" id="GO:0015031">
    <property type="term" value="P:protein transport"/>
    <property type="evidence" value="ECO:0007669"/>
    <property type="project" value="UniProtKB-KW"/>
</dbReference>
<evidence type="ECO:0000313" key="11">
    <source>
        <dbReference type="EMBL" id="VDD91308.1"/>
    </source>
</evidence>